<dbReference type="Gene3D" id="3.30.870.10">
    <property type="entry name" value="Endonuclease Chain A"/>
    <property type="match status" value="1"/>
</dbReference>
<dbReference type="STRING" id="235985.SAMN05414137_103330"/>
<dbReference type="InterPro" id="IPR016032">
    <property type="entry name" value="Sig_transdc_resp-reg_C-effctor"/>
</dbReference>
<dbReference type="SMART" id="SM00421">
    <property type="entry name" value="HTH_LUXR"/>
    <property type="match status" value="1"/>
</dbReference>
<evidence type="ECO:0000259" key="1">
    <source>
        <dbReference type="SMART" id="SM00421"/>
    </source>
</evidence>
<sequence length="334" mass="36940">MMDPMLPLELNPSVVAVYHHVLLDGSFRFDSAAAATGLDHEELTVCRDTLLACELLQRAEDTDQLVPVNPELAAARLSKPVEATIRSYRRAVELTRESLLQLMPAYLDRTTTAPAGGLEIVQDPAEVQLLVNQAVDRCTTELLTVQPGGHRPPELLQEVLSREVTALRRGAEIRILYQHTVRTQLSVHSYVSSMIEAGALIRTADQLAERMIIVDREIAFINRRRPGQAPGAVVVREPVLVSFMRAHFEQFWISAAPFDPNGPGYQNVSDDLKRSLLELLAQGLKDEVVARRLGMSVRTCRRHIAALMQELGADSRFEAGVRAAQLGLLKTSTA</sequence>
<evidence type="ECO:0000313" key="3">
    <source>
        <dbReference type="Proteomes" id="UP000183015"/>
    </source>
</evidence>
<dbReference type="EMBL" id="FOAZ01000003">
    <property type="protein sequence ID" value="SEK74863.1"/>
    <property type="molecule type" value="Genomic_DNA"/>
</dbReference>
<dbReference type="Proteomes" id="UP000183015">
    <property type="component" value="Unassembled WGS sequence"/>
</dbReference>
<reference evidence="3" key="1">
    <citation type="submission" date="2016-10" db="EMBL/GenBank/DDBJ databases">
        <authorList>
            <person name="Varghese N."/>
        </authorList>
    </citation>
    <scope>NUCLEOTIDE SEQUENCE [LARGE SCALE GENOMIC DNA]</scope>
    <source>
        <strain evidence="3">DSM 45096 / BCRC 16803 / CGMCC 4.1857 / CIP 109030 / JCM 12277 / KCTC 19219 / NBRC 100920 / 33214</strain>
    </source>
</reference>
<dbReference type="SUPFAM" id="SSF46894">
    <property type="entry name" value="C-terminal effector domain of the bipartite response regulators"/>
    <property type="match status" value="1"/>
</dbReference>
<dbReference type="GO" id="GO:0003677">
    <property type="term" value="F:DNA binding"/>
    <property type="evidence" value="ECO:0007669"/>
    <property type="project" value="InterPro"/>
</dbReference>
<dbReference type="InterPro" id="IPR051797">
    <property type="entry name" value="TrmB-like"/>
</dbReference>
<dbReference type="Pfam" id="PF00196">
    <property type="entry name" value="GerE"/>
    <property type="match status" value="1"/>
</dbReference>
<protein>
    <submittedName>
        <fullName evidence="2">Regulatory protein, luxR family</fullName>
    </submittedName>
</protein>
<evidence type="ECO:0000313" key="2">
    <source>
        <dbReference type="EMBL" id="SEK74863.1"/>
    </source>
</evidence>
<dbReference type="AlphaFoldDB" id="A0A1H7JJU6"/>
<proteinExistence type="predicted"/>
<keyword evidence="3" id="KW-1185">Reference proteome</keyword>
<dbReference type="OrthoDB" id="3847827at2"/>
<dbReference type="eggNOG" id="COG2197">
    <property type="taxonomic scope" value="Bacteria"/>
</dbReference>
<dbReference type="Gene3D" id="1.10.10.10">
    <property type="entry name" value="Winged helix-like DNA-binding domain superfamily/Winged helix DNA-binding domain"/>
    <property type="match status" value="1"/>
</dbReference>
<dbReference type="InterPro" id="IPR000792">
    <property type="entry name" value="Tscrpt_reg_LuxR_C"/>
</dbReference>
<gene>
    <name evidence="2" type="ORF">SAMN05414137_103330</name>
</gene>
<dbReference type="InterPro" id="IPR036388">
    <property type="entry name" value="WH-like_DNA-bd_sf"/>
</dbReference>
<name>A0A1H7JJU6_STRJI</name>
<dbReference type="PANTHER" id="PTHR34293">
    <property type="entry name" value="HTH-TYPE TRANSCRIPTIONAL REGULATOR TRMBL2"/>
    <property type="match status" value="1"/>
</dbReference>
<feature type="domain" description="HTH luxR-type" evidence="1">
    <location>
        <begin position="274"/>
        <end position="323"/>
    </location>
</feature>
<dbReference type="PANTHER" id="PTHR34293:SF1">
    <property type="entry name" value="HTH-TYPE TRANSCRIPTIONAL REGULATOR TRMBL2"/>
    <property type="match status" value="1"/>
</dbReference>
<organism evidence="2 3">
    <name type="scientific">Streptacidiphilus jiangxiensis</name>
    <dbReference type="NCBI Taxonomy" id="235985"/>
    <lineage>
        <taxon>Bacteria</taxon>
        <taxon>Bacillati</taxon>
        <taxon>Actinomycetota</taxon>
        <taxon>Actinomycetes</taxon>
        <taxon>Kitasatosporales</taxon>
        <taxon>Streptomycetaceae</taxon>
        <taxon>Streptacidiphilus</taxon>
    </lineage>
</organism>
<accession>A0A1H7JJU6</accession>
<dbReference type="GO" id="GO:0006355">
    <property type="term" value="P:regulation of DNA-templated transcription"/>
    <property type="evidence" value="ECO:0007669"/>
    <property type="project" value="InterPro"/>
</dbReference>